<dbReference type="Pfam" id="PF00069">
    <property type="entry name" value="Pkinase"/>
    <property type="match status" value="1"/>
</dbReference>
<dbReference type="InterPro" id="IPR017441">
    <property type="entry name" value="Protein_kinase_ATP_BS"/>
</dbReference>
<dbReference type="PROSITE" id="PS50011">
    <property type="entry name" value="PROTEIN_KINASE_DOM"/>
    <property type="match status" value="1"/>
</dbReference>
<dbReference type="InParanoid" id="A0A0V0QN77"/>
<dbReference type="PROSITE" id="PS00107">
    <property type="entry name" value="PROTEIN_KINASE_ATP"/>
    <property type="match status" value="1"/>
</dbReference>
<dbReference type="InterPro" id="IPR027267">
    <property type="entry name" value="AH/BAR_dom_sf"/>
</dbReference>
<keyword evidence="1 3" id="KW-0547">Nucleotide-binding</keyword>
<dbReference type="Proteomes" id="UP000054937">
    <property type="component" value="Unassembled WGS sequence"/>
</dbReference>
<keyword evidence="4" id="KW-0175">Coiled coil</keyword>
<dbReference type="SUPFAM" id="SSF56112">
    <property type="entry name" value="Protein kinase-like (PK-like)"/>
    <property type="match status" value="1"/>
</dbReference>
<name>A0A0V0QN77_PSEPJ</name>
<feature type="region of interest" description="Disordered" evidence="5">
    <location>
        <begin position="1044"/>
        <end position="1077"/>
    </location>
</feature>
<feature type="compositionally biased region" description="Polar residues" evidence="5">
    <location>
        <begin position="341"/>
        <end position="352"/>
    </location>
</feature>
<sequence>MSIQVQDQNFQKRKDQIYESQTLFSLLQVKVQTIGAAMKQISNSYDIIKDSIVSIYQIDGKKRFEQSVSQIEDVIDNLSEVHTQLIDKFAIIPRHLTGWNNQIQELQSTEKQHATQKKKYDHYAVKLEKLRSQKNQKILTQQNISKKESQRLSRNEEKYEKARSAYSENLSQQYNNMRKIINTRFQYINPFIIEFFTVIEEFYNRGGSKLKPLENIVLFSEESEVYQQPQSSQQEDEEVKKLKNELDQMKLQQEIQRKKMELQEQTLAMQRHEQEILDSKKEQEYIKSQILASQQQKQISQNQSYNNEDFNYSQNQNKYQNNNYNNNNQELGNQIPDIQPANINLNSRQNSSNKNEYQNNFTKNNNQSNQNEDWASSWNINKNTNNQNQNQNQNNYSVYNTQSHFQPQQNQNTNWGNILDELNESSFLDLSTVRCQWLENLDSQAIFKCGNKKYQQETLFGFRLIINKIYSEFYTNSKIQYDNWKSKLLNKVLQTSFHEDFQVTKMIGKGSFAKVYLATKNSNQTQYAIKAFNKEFMLGQHKGVESILNEIEIMRNVDNQFLLKLYEVYETTNSIYFVVDILQGGELLSNVKRGTKFSIENTQIIMKNLLTALSHLHQQGIMHRDLKPENILIRSKGKFDIVIADFGLATTYENTDNIIFKRCGTPGFVAPEILIFDEKTEFYDCKCDIYSAGVIMYILLTGEQPFQGNDYKQILSANKKSQINYEGVQFKDIHPYAVDLLSRIMNPIPQFRYTAKEALNHRFFQIQDQEPQNQVMEAKQQLIKNLEYFKNKNSQNSPKISQNQNQNNNQNQQLSQEQFGSLAFKTISKPALNGNINTYGSLKINSNGIFDSKLSITRHLSKQDSQISNQKSRFNENNDGIQSIQESNQNQKKTQRMSKNLHKLAIKNSYYQTKTLQSKQSKEIHDKSGNFSNQENNFQGNEDLNQNQNQNKNQEEEEDDDEDYEISEEDSNNSIEQQMQKMNFENYINIGKNKLGQIDRINKTQSFNPSPKNKYDIQEQNRNEMAEKNKPVDKIWPRIRGFSQQIRPISDSEQEIEESQYSQQSTVGKQRSKFGNQ</sequence>
<feature type="compositionally biased region" description="Acidic residues" evidence="5">
    <location>
        <begin position="955"/>
        <end position="971"/>
    </location>
</feature>
<evidence type="ECO:0000256" key="3">
    <source>
        <dbReference type="PROSITE-ProRule" id="PRU10141"/>
    </source>
</evidence>
<feature type="compositionally biased region" description="Low complexity" evidence="5">
    <location>
        <begin position="353"/>
        <end position="371"/>
    </location>
</feature>
<dbReference type="InterPro" id="IPR000719">
    <property type="entry name" value="Prot_kinase_dom"/>
</dbReference>
<proteinExistence type="predicted"/>
<keyword evidence="7" id="KW-0418">Kinase</keyword>
<evidence type="ECO:0000313" key="8">
    <source>
        <dbReference type="Proteomes" id="UP000054937"/>
    </source>
</evidence>
<evidence type="ECO:0000256" key="1">
    <source>
        <dbReference type="ARBA" id="ARBA00022741"/>
    </source>
</evidence>
<keyword evidence="7" id="KW-0808">Transferase</keyword>
<evidence type="ECO:0000256" key="5">
    <source>
        <dbReference type="SAM" id="MobiDB-lite"/>
    </source>
</evidence>
<feature type="compositionally biased region" description="Low complexity" evidence="5">
    <location>
        <begin position="941"/>
        <end position="952"/>
    </location>
</feature>
<feature type="coiled-coil region" evidence="4">
    <location>
        <begin position="232"/>
        <end position="282"/>
    </location>
</feature>
<evidence type="ECO:0000256" key="4">
    <source>
        <dbReference type="SAM" id="Coils"/>
    </source>
</evidence>
<dbReference type="Gene3D" id="1.20.1270.60">
    <property type="entry name" value="Arfaptin homology (AH) domain/BAR domain"/>
    <property type="match status" value="1"/>
</dbReference>
<feature type="compositionally biased region" description="Polar residues" evidence="5">
    <location>
        <begin position="1066"/>
        <end position="1077"/>
    </location>
</feature>
<evidence type="ECO:0000313" key="7">
    <source>
        <dbReference type="EMBL" id="KRX03811.1"/>
    </source>
</evidence>
<reference evidence="7 8" key="1">
    <citation type="journal article" date="2015" name="Sci. Rep.">
        <title>Genome of the facultative scuticociliatosis pathogen Pseudocohnilembus persalinus provides insight into its virulence through horizontal gene transfer.</title>
        <authorList>
            <person name="Xiong J."/>
            <person name="Wang G."/>
            <person name="Cheng J."/>
            <person name="Tian M."/>
            <person name="Pan X."/>
            <person name="Warren A."/>
            <person name="Jiang C."/>
            <person name="Yuan D."/>
            <person name="Miao W."/>
        </authorList>
    </citation>
    <scope>NUCLEOTIDE SEQUENCE [LARGE SCALE GENOMIC DNA]</scope>
    <source>
        <strain evidence="7">36N120E</strain>
    </source>
</reference>
<comment type="caution">
    <text evidence="7">The sequence shown here is derived from an EMBL/GenBank/DDBJ whole genome shotgun (WGS) entry which is preliminary data.</text>
</comment>
<feature type="region of interest" description="Disordered" evidence="5">
    <location>
        <begin position="139"/>
        <end position="160"/>
    </location>
</feature>
<dbReference type="SUPFAM" id="SSF103657">
    <property type="entry name" value="BAR/IMD domain-like"/>
    <property type="match status" value="1"/>
</dbReference>
<dbReference type="SMART" id="SM00220">
    <property type="entry name" value="S_TKc"/>
    <property type="match status" value="1"/>
</dbReference>
<dbReference type="Gene3D" id="3.30.200.20">
    <property type="entry name" value="Phosphorylase Kinase, domain 1"/>
    <property type="match status" value="1"/>
</dbReference>
<organism evidence="7 8">
    <name type="scientific">Pseudocohnilembus persalinus</name>
    <name type="common">Ciliate</name>
    <dbReference type="NCBI Taxonomy" id="266149"/>
    <lineage>
        <taxon>Eukaryota</taxon>
        <taxon>Sar</taxon>
        <taxon>Alveolata</taxon>
        <taxon>Ciliophora</taxon>
        <taxon>Intramacronucleata</taxon>
        <taxon>Oligohymenophorea</taxon>
        <taxon>Scuticociliatia</taxon>
        <taxon>Philasterida</taxon>
        <taxon>Pseudocohnilembidae</taxon>
        <taxon>Pseudocohnilembus</taxon>
    </lineage>
</organism>
<dbReference type="EMBL" id="LDAU01000125">
    <property type="protein sequence ID" value="KRX03811.1"/>
    <property type="molecule type" value="Genomic_DNA"/>
</dbReference>
<feature type="region of interest" description="Disordered" evidence="5">
    <location>
        <begin position="916"/>
        <end position="973"/>
    </location>
</feature>
<feature type="region of interest" description="Disordered" evidence="5">
    <location>
        <begin position="307"/>
        <end position="394"/>
    </location>
</feature>
<protein>
    <submittedName>
        <fullName evidence="7">Protein kinase-like domain</fullName>
    </submittedName>
</protein>
<feature type="compositionally biased region" description="Low complexity" evidence="5">
    <location>
        <begin position="311"/>
        <end position="329"/>
    </location>
</feature>
<evidence type="ECO:0000259" key="6">
    <source>
        <dbReference type="PROSITE" id="PS50011"/>
    </source>
</evidence>
<accession>A0A0V0QN77</accession>
<feature type="domain" description="Protein kinase" evidence="6">
    <location>
        <begin position="501"/>
        <end position="764"/>
    </location>
</feature>
<dbReference type="InterPro" id="IPR011009">
    <property type="entry name" value="Kinase-like_dom_sf"/>
</dbReference>
<keyword evidence="2 3" id="KW-0067">ATP-binding</keyword>
<evidence type="ECO:0000256" key="2">
    <source>
        <dbReference type="ARBA" id="ARBA00022840"/>
    </source>
</evidence>
<feature type="binding site" evidence="3">
    <location>
        <position position="530"/>
    </location>
    <ligand>
        <name>ATP</name>
        <dbReference type="ChEBI" id="CHEBI:30616"/>
    </ligand>
</feature>
<dbReference type="Gene3D" id="1.10.510.10">
    <property type="entry name" value="Transferase(Phosphotransferase) domain 1"/>
    <property type="match status" value="1"/>
</dbReference>
<dbReference type="InterPro" id="IPR008271">
    <property type="entry name" value="Ser/Thr_kinase_AS"/>
</dbReference>
<feature type="compositionally biased region" description="Low complexity" evidence="5">
    <location>
        <begin position="379"/>
        <end position="394"/>
    </location>
</feature>
<keyword evidence="8" id="KW-1185">Reference proteome</keyword>
<dbReference type="PANTHER" id="PTHR24347">
    <property type="entry name" value="SERINE/THREONINE-PROTEIN KINASE"/>
    <property type="match status" value="1"/>
</dbReference>
<dbReference type="AlphaFoldDB" id="A0A0V0QN77"/>
<feature type="compositionally biased region" description="Polar residues" evidence="5">
    <location>
        <begin position="929"/>
        <end position="940"/>
    </location>
</feature>
<dbReference type="GO" id="GO:0004672">
    <property type="term" value="F:protein kinase activity"/>
    <property type="evidence" value="ECO:0007669"/>
    <property type="project" value="InterPro"/>
</dbReference>
<dbReference type="GO" id="GO:0005524">
    <property type="term" value="F:ATP binding"/>
    <property type="evidence" value="ECO:0007669"/>
    <property type="project" value="UniProtKB-UniRule"/>
</dbReference>
<dbReference type="FunFam" id="1.10.510.10:FF:000945">
    <property type="entry name" value="Uncharacterized protein"/>
    <property type="match status" value="1"/>
</dbReference>
<dbReference type="PROSITE" id="PS00108">
    <property type="entry name" value="PROTEIN_KINASE_ST"/>
    <property type="match status" value="1"/>
</dbReference>
<feature type="compositionally biased region" description="Basic and acidic residues" evidence="5">
    <location>
        <begin position="145"/>
        <end position="160"/>
    </location>
</feature>
<gene>
    <name evidence="7" type="ORF">PPERSA_04606</name>
</gene>